<reference evidence="9" key="2">
    <citation type="submission" date="2023-06" db="EMBL/GenBank/DDBJ databases">
        <authorList>
            <person name="Ma L."/>
            <person name="Liu K.-W."/>
            <person name="Li Z."/>
            <person name="Hsiao Y.-Y."/>
            <person name="Qi Y."/>
            <person name="Fu T."/>
            <person name="Tang G."/>
            <person name="Zhang D."/>
            <person name="Sun W.-H."/>
            <person name="Liu D.-K."/>
            <person name="Li Y."/>
            <person name="Chen G.-Z."/>
            <person name="Liu X.-D."/>
            <person name="Liao X.-Y."/>
            <person name="Jiang Y.-T."/>
            <person name="Yu X."/>
            <person name="Hao Y."/>
            <person name="Huang J."/>
            <person name="Zhao X.-W."/>
            <person name="Ke S."/>
            <person name="Chen Y.-Y."/>
            <person name="Wu W.-L."/>
            <person name="Hsu J.-L."/>
            <person name="Lin Y.-F."/>
            <person name="Huang M.-D."/>
            <person name="Li C.-Y."/>
            <person name="Huang L."/>
            <person name="Wang Z.-W."/>
            <person name="Zhao X."/>
            <person name="Zhong W.-Y."/>
            <person name="Peng D.-H."/>
            <person name="Ahmad S."/>
            <person name="Lan S."/>
            <person name="Zhang J.-S."/>
            <person name="Tsai W.-C."/>
            <person name="Van De Peer Y."/>
            <person name="Liu Z.-J."/>
        </authorList>
    </citation>
    <scope>NUCLEOTIDE SEQUENCE</scope>
    <source>
        <strain evidence="9">CP</strain>
        <tissue evidence="9">Leaves</tissue>
    </source>
</reference>
<feature type="region of interest" description="Disordered" evidence="7">
    <location>
        <begin position="262"/>
        <end position="317"/>
    </location>
</feature>
<proteinExistence type="inferred from homology"/>
<dbReference type="Proteomes" id="UP001180020">
    <property type="component" value="Unassembled WGS sequence"/>
</dbReference>
<accession>A0AAV9D348</accession>
<keyword evidence="3" id="KW-0963">Cytoplasm</keyword>
<feature type="compositionally biased region" description="Polar residues" evidence="7">
    <location>
        <begin position="167"/>
        <end position="185"/>
    </location>
</feature>
<comment type="subcellular location">
    <subcellularLocation>
        <location evidence="1">Cytoplasm</location>
        <location evidence="1">Cytoskeleton</location>
    </subcellularLocation>
</comment>
<evidence type="ECO:0000256" key="7">
    <source>
        <dbReference type="SAM" id="MobiDB-lite"/>
    </source>
</evidence>
<sequence length="385" mass="42208">MQCAMGKEHELNLGEDAVDATCSLAELQDQFSMHCEISGSLPHTVKVNAESKECVSKLDTADHINEVVSLSRDGIHNGSEQPCYGNKVGASLPEEKGDCDAQKLTHLKKSASPMKSASRSANLKTVHVNDPVPQPFASATEKHVPSGTQLMGADASVGYGNERANVKSLQSPQSLKKAQPNSSFISRKPLQPGKSMPPDEDSVTSGACAPVFRCSERAEKRKEFYSKLEEKHQALEAERNQCEARTKEEREAAIKQLRKSMTFKATPMPSFYHEGPPPKVELKKQPPTRARSPKFSRRKSCSDATNLPRPDNSGCASHRAIRHSLGSYCKEDTKKASPNHLKNGTGSSTDRSRTKSVKENNRNLPHEASKQRHTDVTVVDVTVQL</sequence>
<evidence type="ECO:0000256" key="5">
    <source>
        <dbReference type="ARBA" id="ARBA00023212"/>
    </source>
</evidence>
<feature type="compositionally biased region" description="Basic and acidic residues" evidence="7">
    <location>
        <begin position="350"/>
        <end position="375"/>
    </location>
</feature>
<dbReference type="InterPro" id="IPR027329">
    <property type="entry name" value="TPX2_C"/>
</dbReference>
<feature type="domain" description="TPX2 C-terminal" evidence="8">
    <location>
        <begin position="211"/>
        <end position="285"/>
    </location>
</feature>
<evidence type="ECO:0000256" key="3">
    <source>
        <dbReference type="ARBA" id="ARBA00022490"/>
    </source>
</evidence>
<dbReference type="GO" id="GO:0000226">
    <property type="term" value="P:microtubule cytoskeleton organization"/>
    <property type="evidence" value="ECO:0007669"/>
    <property type="project" value="InterPro"/>
</dbReference>
<dbReference type="GO" id="GO:0005874">
    <property type="term" value="C:microtubule"/>
    <property type="evidence" value="ECO:0007669"/>
    <property type="project" value="UniProtKB-KW"/>
</dbReference>
<organism evidence="9 10">
    <name type="scientific">Acorus calamus</name>
    <name type="common">Sweet flag</name>
    <dbReference type="NCBI Taxonomy" id="4465"/>
    <lineage>
        <taxon>Eukaryota</taxon>
        <taxon>Viridiplantae</taxon>
        <taxon>Streptophyta</taxon>
        <taxon>Embryophyta</taxon>
        <taxon>Tracheophyta</taxon>
        <taxon>Spermatophyta</taxon>
        <taxon>Magnoliopsida</taxon>
        <taxon>Liliopsida</taxon>
        <taxon>Acoraceae</taxon>
        <taxon>Acorus</taxon>
    </lineage>
</organism>
<evidence type="ECO:0000259" key="8">
    <source>
        <dbReference type="Pfam" id="PF06886"/>
    </source>
</evidence>
<comment type="similarity">
    <text evidence="2">Belongs to the TPX2 family.</text>
</comment>
<dbReference type="EMBL" id="JAUJYO010000015">
    <property type="protein sequence ID" value="KAK1295640.1"/>
    <property type="molecule type" value="Genomic_DNA"/>
</dbReference>
<keyword evidence="4" id="KW-0493">Microtubule</keyword>
<dbReference type="PANTHER" id="PTHR46372:SF2">
    <property type="entry name" value="PROTEIN WVD2-LIKE 3"/>
    <property type="match status" value="1"/>
</dbReference>
<evidence type="ECO:0000256" key="1">
    <source>
        <dbReference type="ARBA" id="ARBA00004245"/>
    </source>
</evidence>
<keyword evidence="5" id="KW-0206">Cytoskeleton</keyword>
<evidence type="ECO:0000256" key="2">
    <source>
        <dbReference type="ARBA" id="ARBA00005885"/>
    </source>
</evidence>
<evidence type="ECO:0000313" key="10">
    <source>
        <dbReference type="Proteomes" id="UP001180020"/>
    </source>
</evidence>
<dbReference type="InterPro" id="IPR044806">
    <property type="entry name" value="WVD2/WDL1-4"/>
</dbReference>
<feature type="region of interest" description="Disordered" evidence="7">
    <location>
        <begin position="166"/>
        <end position="205"/>
    </location>
</feature>
<reference evidence="9" key="1">
    <citation type="journal article" date="2023" name="Nat. Commun.">
        <title>Diploid and tetraploid genomes of Acorus and the evolution of monocots.</title>
        <authorList>
            <person name="Ma L."/>
            <person name="Liu K.W."/>
            <person name="Li Z."/>
            <person name="Hsiao Y.Y."/>
            <person name="Qi Y."/>
            <person name="Fu T."/>
            <person name="Tang G.D."/>
            <person name="Zhang D."/>
            <person name="Sun W.H."/>
            <person name="Liu D.K."/>
            <person name="Li Y."/>
            <person name="Chen G.Z."/>
            <person name="Liu X.D."/>
            <person name="Liao X.Y."/>
            <person name="Jiang Y.T."/>
            <person name="Yu X."/>
            <person name="Hao Y."/>
            <person name="Huang J."/>
            <person name="Zhao X.W."/>
            <person name="Ke S."/>
            <person name="Chen Y.Y."/>
            <person name="Wu W.L."/>
            <person name="Hsu J.L."/>
            <person name="Lin Y.F."/>
            <person name="Huang M.D."/>
            <person name="Li C.Y."/>
            <person name="Huang L."/>
            <person name="Wang Z.W."/>
            <person name="Zhao X."/>
            <person name="Zhong W.Y."/>
            <person name="Peng D.H."/>
            <person name="Ahmad S."/>
            <person name="Lan S."/>
            <person name="Zhang J.S."/>
            <person name="Tsai W.C."/>
            <person name="Van de Peer Y."/>
            <person name="Liu Z.J."/>
        </authorList>
    </citation>
    <scope>NUCLEOTIDE SEQUENCE</scope>
    <source>
        <strain evidence="9">CP</strain>
    </source>
</reference>
<comment type="caution">
    <text evidence="9">The sequence shown here is derived from an EMBL/GenBank/DDBJ whole genome shotgun (WGS) entry which is preliminary data.</text>
</comment>
<feature type="region of interest" description="Disordered" evidence="7">
    <location>
        <begin position="331"/>
        <end position="376"/>
    </location>
</feature>
<name>A0AAV9D348_ACOCL</name>
<feature type="compositionally biased region" description="Polar residues" evidence="7">
    <location>
        <begin position="340"/>
        <end position="349"/>
    </location>
</feature>
<dbReference type="Pfam" id="PF06886">
    <property type="entry name" value="TPX2"/>
    <property type="match status" value="1"/>
</dbReference>
<keyword evidence="6" id="KW-0175">Coiled coil</keyword>
<protein>
    <submittedName>
        <fullName evidence="9">Protein WAVE-DAMPENED 2</fullName>
    </submittedName>
</protein>
<dbReference type="PANTHER" id="PTHR46372">
    <property type="entry name" value="PROTEIN WVD2-LIKE 3"/>
    <property type="match status" value="1"/>
</dbReference>
<evidence type="ECO:0000256" key="4">
    <source>
        <dbReference type="ARBA" id="ARBA00022701"/>
    </source>
</evidence>
<feature type="region of interest" description="Disordered" evidence="7">
    <location>
        <begin position="134"/>
        <end position="154"/>
    </location>
</feature>
<dbReference type="GO" id="GO:0008017">
    <property type="term" value="F:microtubule binding"/>
    <property type="evidence" value="ECO:0007669"/>
    <property type="project" value="InterPro"/>
</dbReference>
<dbReference type="AlphaFoldDB" id="A0AAV9D348"/>
<keyword evidence="10" id="KW-1185">Reference proteome</keyword>
<gene>
    <name evidence="9" type="primary">WVD2</name>
    <name evidence="9" type="ORF">QJS10_CPB15g01943</name>
</gene>
<evidence type="ECO:0000313" key="9">
    <source>
        <dbReference type="EMBL" id="KAK1295640.1"/>
    </source>
</evidence>
<evidence type="ECO:0000256" key="6">
    <source>
        <dbReference type="SAM" id="Coils"/>
    </source>
</evidence>
<feature type="coiled-coil region" evidence="6">
    <location>
        <begin position="218"/>
        <end position="252"/>
    </location>
</feature>